<keyword evidence="2" id="KW-0472">Membrane</keyword>
<evidence type="ECO:0000256" key="1">
    <source>
        <dbReference type="SAM" id="Coils"/>
    </source>
</evidence>
<name>A0A5J5G2A4_9BACL</name>
<dbReference type="Gene3D" id="3.30.450.20">
    <property type="entry name" value="PAS domain"/>
    <property type="match status" value="1"/>
</dbReference>
<dbReference type="Gene3D" id="3.40.190.10">
    <property type="entry name" value="Periplasmic binding protein-like II"/>
    <property type="match status" value="2"/>
</dbReference>
<keyword evidence="8" id="KW-1185">Reference proteome</keyword>
<dbReference type="CDD" id="cd01948">
    <property type="entry name" value="EAL"/>
    <property type="match status" value="1"/>
</dbReference>
<dbReference type="EMBL" id="VYKK01000020">
    <property type="protein sequence ID" value="KAA9000959.1"/>
    <property type="molecule type" value="Genomic_DNA"/>
</dbReference>
<feature type="coiled-coil region" evidence="1">
    <location>
        <begin position="404"/>
        <end position="452"/>
    </location>
</feature>
<dbReference type="InterPro" id="IPR043128">
    <property type="entry name" value="Rev_trsase/Diguanyl_cyclase"/>
</dbReference>
<keyword evidence="2" id="KW-0812">Transmembrane</keyword>
<dbReference type="SMART" id="SM00267">
    <property type="entry name" value="GGDEF"/>
    <property type="match status" value="1"/>
</dbReference>
<dbReference type="InterPro" id="IPR000160">
    <property type="entry name" value="GGDEF_dom"/>
</dbReference>
<dbReference type="PROSITE" id="PS50112">
    <property type="entry name" value="PAS"/>
    <property type="match status" value="1"/>
</dbReference>
<dbReference type="Pfam" id="PF00990">
    <property type="entry name" value="GGDEF"/>
    <property type="match status" value="1"/>
</dbReference>
<protein>
    <submittedName>
        <fullName evidence="7">EAL domain-containing protein</fullName>
    </submittedName>
</protein>
<dbReference type="SMART" id="SM00052">
    <property type="entry name" value="EAL"/>
    <property type="match status" value="1"/>
</dbReference>
<dbReference type="RefSeq" id="WP_150458875.1">
    <property type="nucleotide sequence ID" value="NZ_VYKK01000020.1"/>
</dbReference>
<dbReference type="InterPro" id="IPR001638">
    <property type="entry name" value="Solute-binding_3/MltF_N"/>
</dbReference>
<dbReference type="SUPFAM" id="SSF55073">
    <property type="entry name" value="Nucleotide cyclase"/>
    <property type="match status" value="1"/>
</dbReference>
<dbReference type="InterPro" id="IPR029787">
    <property type="entry name" value="Nucleotide_cyclase"/>
</dbReference>
<keyword evidence="2" id="KW-1133">Transmembrane helix</keyword>
<dbReference type="SUPFAM" id="SSF55785">
    <property type="entry name" value="PYP-like sensor domain (PAS domain)"/>
    <property type="match status" value="2"/>
</dbReference>
<dbReference type="CDD" id="cd00130">
    <property type="entry name" value="PAS"/>
    <property type="match status" value="1"/>
</dbReference>
<feature type="coiled-coil region" evidence="1">
    <location>
        <begin position="575"/>
        <end position="602"/>
    </location>
</feature>
<evidence type="ECO:0000313" key="8">
    <source>
        <dbReference type="Proteomes" id="UP000367750"/>
    </source>
</evidence>
<dbReference type="InterPro" id="IPR013655">
    <property type="entry name" value="PAS_fold_3"/>
</dbReference>
<feature type="transmembrane region" description="Helical" evidence="2">
    <location>
        <begin position="293"/>
        <end position="310"/>
    </location>
</feature>
<feature type="domain" description="EAL" evidence="5">
    <location>
        <begin position="779"/>
        <end position="1033"/>
    </location>
</feature>
<dbReference type="NCBIfam" id="TIGR00254">
    <property type="entry name" value="GGDEF"/>
    <property type="match status" value="1"/>
</dbReference>
<dbReference type="OrthoDB" id="9759607at2"/>
<evidence type="ECO:0000259" key="4">
    <source>
        <dbReference type="PROSITE" id="PS50113"/>
    </source>
</evidence>
<organism evidence="7 8">
    <name type="scientific">Paenibacillus spiritus</name>
    <dbReference type="NCBI Taxonomy" id="2496557"/>
    <lineage>
        <taxon>Bacteria</taxon>
        <taxon>Bacillati</taxon>
        <taxon>Bacillota</taxon>
        <taxon>Bacilli</taxon>
        <taxon>Bacillales</taxon>
        <taxon>Paenibacillaceae</taxon>
        <taxon>Paenibacillus</taxon>
    </lineage>
</organism>
<keyword evidence="1" id="KW-0175">Coiled coil</keyword>
<dbReference type="PROSITE" id="PS50113">
    <property type="entry name" value="PAC"/>
    <property type="match status" value="1"/>
</dbReference>
<dbReference type="SMART" id="SM00086">
    <property type="entry name" value="PAC"/>
    <property type="match status" value="1"/>
</dbReference>
<evidence type="ECO:0000259" key="3">
    <source>
        <dbReference type="PROSITE" id="PS50112"/>
    </source>
</evidence>
<dbReference type="SMART" id="SM00062">
    <property type="entry name" value="PBPb"/>
    <property type="match status" value="1"/>
</dbReference>
<sequence>MKQLRPIWGIILFLVLVPSTVLAERREIRYEAELNYPPYKYVQDGFLTGFDVDLTHMVFERQSYQVFYSGGNWNALYRKLVDGKIDTAGLMAVTPERQKEVLFSKKVTRAYLSVYSLQSRAEGVTLKTLGKYKVGVRRGQYSEDVVRDKLGLTGYAAYEDLPEALEALRHGEIDVLLENQAVIDHMIIEQGWSNAIIHRLSNLYPVDIAYGVSRSSSELVPYINARLDELRRSGAFEELHLQYFFRHSDYYRQMTRERVMLGTLIGACLLAFGFVFIRMYIQRLRRTIEAEQRLFSNVVGHAGILVWAAAADGRTVRMTAFTEETTGLQESELAGKRLEELELSDPGLQELRNLLLEAVEGRYSPGVEARIPRNGRYFLLKTIPGPRVEISRGMNVAVLVGIDVDDLKKNALKLQSSYENLESAHCELEMAQEELQEQMERLRLSQQRFRAASEGSGAYIWELDITTGRYDISERWFELMGYTPEEFYSRSDAPFHLMHPDDIEAAERARRAHLEGRTPFYETEYRMRTKEGRYLWFGVRGKASRSPESGAVVFLGSLIDITGRKETELQLSRSYQELEATYEELTVTQEELMDQYEVLLDNQEKMHRLAYYDGLTGLPNRLMLLETLERCFQGTEGRAALLFLDTDNFKFINDTMGHRFGDALLVKTSERVQQLIRDHDMLCRLGGDEFVILCKRIYRREEVLNLAESIVESFKQPFQIGETRLYVSLSIGISFYPEDGRTTEEILKNADVAMYRAKDSGKNRYVVYDKTMHTEFNERLHLEKHLRGALENKEFELFYQPQVDIAGGQISGFEALIRWNSPELGFVSPLAFIRIAEDSRLIVPIGEWVLREACRFLGDVQAKKSCTYKISVNISVIQLLQDDFVEIVLDAAQESRIEPGCLELEITESVFMESYERIVGKLERLKAEGFRIALDDFGKGYSSLSYLQQLPLSTLKVDKAFIDPLTEDAYSQTFIRTIVALGHDMGLEVVAEGVERSSQLEILEHTGCDKVQGYLISRPVPEKHALELLNGPGNGKVC</sequence>
<dbReference type="InterPro" id="IPR000014">
    <property type="entry name" value="PAS"/>
</dbReference>
<dbReference type="CDD" id="cd01949">
    <property type="entry name" value="GGDEF"/>
    <property type="match status" value="1"/>
</dbReference>
<dbReference type="InterPro" id="IPR035919">
    <property type="entry name" value="EAL_sf"/>
</dbReference>
<dbReference type="InterPro" id="IPR052155">
    <property type="entry name" value="Biofilm_reg_signaling"/>
</dbReference>
<dbReference type="InterPro" id="IPR001633">
    <property type="entry name" value="EAL_dom"/>
</dbReference>
<dbReference type="SUPFAM" id="SSF141868">
    <property type="entry name" value="EAL domain-like"/>
    <property type="match status" value="1"/>
</dbReference>
<evidence type="ECO:0000259" key="6">
    <source>
        <dbReference type="PROSITE" id="PS50887"/>
    </source>
</evidence>
<dbReference type="PROSITE" id="PS50883">
    <property type="entry name" value="EAL"/>
    <property type="match status" value="1"/>
</dbReference>
<dbReference type="Pfam" id="PF00563">
    <property type="entry name" value="EAL"/>
    <property type="match status" value="1"/>
</dbReference>
<dbReference type="Proteomes" id="UP000367750">
    <property type="component" value="Unassembled WGS sequence"/>
</dbReference>
<dbReference type="PANTHER" id="PTHR44757">
    <property type="entry name" value="DIGUANYLATE CYCLASE DGCP"/>
    <property type="match status" value="1"/>
</dbReference>
<comment type="caution">
    <text evidence="7">The sequence shown here is derived from an EMBL/GenBank/DDBJ whole genome shotgun (WGS) entry which is preliminary data.</text>
</comment>
<reference evidence="7 8" key="1">
    <citation type="submission" date="2019-09" db="EMBL/GenBank/DDBJ databases">
        <title>Bacillus ochoae sp. nov., Paenibacillus whitsoniae sp. nov., Paenibacillus spiritus sp. nov. Isolated from the Mars Exploration Rover during spacecraft assembly.</title>
        <authorList>
            <person name="Seuylemezian A."/>
            <person name="Vaishampayan P."/>
        </authorList>
    </citation>
    <scope>NUCLEOTIDE SEQUENCE [LARGE SCALE GENOMIC DNA]</scope>
    <source>
        <strain evidence="7 8">MER_111</strain>
    </source>
</reference>
<dbReference type="NCBIfam" id="TIGR00229">
    <property type="entry name" value="sensory_box"/>
    <property type="match status" value="2"/>
</dbReference>
<evidence type="ECO:0000259" key="5">
    <source>
        <dbReference type="PROSITE" id="PS50883"/>
    </source>
</evidence>
<dbReference type="Gene3D" id="3.20.20.450">
    <property type="entry name" value="EAL domain"/>
    <property type="match status" value="1"/>
</dbReference>
<feature type="domain" description="PAS" evidence="3">
    <location>
        <begin position="445"/>
        <end position="517"/>
    </location>
</feature>
<dbReference type="Gene3D" id="3.30.70.270">
    <property type="match status" value="1"/>
</dbReference>
<feature type="domain" description="PAC" evidence="4">
    <location>
        <begin position="521"/>
        <end position="573"/>
    </location>
</feature>
<feature type="transmembrane region" description="Helical" evidence="2">
    <location>
        <begin position="259"/>
        <end position="281"/>
    </location>
</feature>
<proteinExistence type="predicted"/>
<dbReference type="InterPro" id="IPR001610">
    <property type="entry name" value="PAC"/>
</dbReference>
<dbReference type="InterPro" id="IPR035965">
    <property type="entry name" value="PAS-like_dom_sf"/>
</dbReference>
<dbReference type="InterPro" id="IPR000700">
    <property type="entry name" value="PAS-assoc_C"/>
</dbReference>
<evidence type="ECO:0000256" key="2">
    <source>
        <dbReference type="SAM" id="Phobius"/>
    </source>
</evidence>
<feature type="domain" description="GGDEF" evidence="6">
    <location>
        <begin position="637"/>
        <end position="770"/>
    </location>
</feature>
<evidence type="ECO:0000313" key="7">
    <source>
        <dbReference type="EMBL" id="KAA9000959.1"/>
    </source>
</evidence>
<dbReference type="SUPFAM" id="SSF53850">
    <property type="entry name" value="Periplasmic binding protein-like II"/>
    <property type="match status" value="1"/>
</dbReference>
<accession>A0A5J5G2A4</accession>
<dbReference type="AlphaFoldDB" id="A0A5J5G2A4"/>
<dbReference type="PANTHER" id="PTHR44757:SF2">
    <property type="entry name" value="BIOFILM ARCHITECTURE MAINTENANCE PROTEIN MBAA"/>
    <property type="match status" value="1"/>
</dbReference>
<dbReference type="PROSITE" id="PS50887">
    <property type="entry name" value="GGDEF"/>
    <property type="match status" value="1"/>
</dbReference>
<dbReference type="Pfam" id="PF00497">
    <property type="entry name" value="SBP_bac_3"/>
    <property type="match status" value="1"/>
</dbReference>
<dbReference type="SMART" id="SM00091">
    <property type="entry name" value="PAS"/>
    <property type="match status" value="2"/>
</dbReference>
<dbReference type="Pfam" id="PF08447">
    <property type="entry name" value="PAS_3"/>
    <property type="match status" value="1"/>
</dbReference>
<gene>
    <name evidence="7" type="ORF">F4V43_14010</name>
</gene>